<dbReference type="Proteomes" id="UP000663583">
    <property type="component" value="Chromosome"/>
</dbReference>
<sequence>MAQLPPLPPFPRRRPTPVLDTPPPPPPRVAEPPPLPPLPPVPPAVPLPGLVPDFCARPVSYASLPRW</sequence>
<feature type="compositionally biased region" description="Pro residues" evidence="1">
    <location>
        <begin position="20"/>
        <end position="43"/>
    </location>
</feature>
<gene>
    <name evidence="2" type="ORF">I2456_08710</name>
</gene>
<accession>A0AAX1JDG4</accession>
<evidence type="ECO:0000313" key="2">
    <source>
        <dbReference type="EMBL" id="QPI39514.1"/>
    </source>
</evidence>
<dbReference type="RefSeq" id="WP_139823080.1">
    <property type="nucleotide sequence ID" value="NZ_BLKU01000003.1"/>
</dbReference>
<reference evidence="2" key="1">
    <citation type="submission" date="2020-11" db="EMBL/GenBank/DDBJ databases">
        <title>Intraspecies plasmid and genomic variation of Mycobacterium kubicae revealed by the complete genome sequences of two clinical isolates.</title>
        <authorList>
            <person name="Hendrix J.R."/>
            <person name="Epperson L.E."/>
            <person name="Honda J.R."/>
            <person name="Strong M."/>
        </authorList>
    </citation>
    <scope>NUCLEOTIDE SEQUENCE</scope>
    <source>
        <strain evidence="2">JCM 13573</strain>
    </source>
</reference>
<feature type="compositionally biased region" description="Pro residues" evidence="1">
    <location>
        <begin position="1"/>
        <end position="10"/>
    </location>
</feature>
<organism evidence="2 3">
    <name type="scientific">Mycobacterium kubicae</name>
    <dbReference type="NCBI Taxonomy" id="120959"/>
    <lineage>
        <taxon>Bacteria</taxon>
        <taxon>Bacillati</taxon>
        <taxon>Actinomycetota</taxon>
        <taxon>Actinomycetes</taxon>
        <taxon>Mycobacteriales</taxon>
        <taxon>Mycobacteriaceae</taxon>
        <taxon>Mycobacterium</taxon>
        <taxon>Mycobacterium simiae complex</taxon>
    </lineage>
</organism>
<dbReference type="KEGG" id="mku:I2456_08710"/>
<evidence type="ECO:0000313" key="3">
    <source>
        <dbReference type="Proteomes" id="UP000663583"/>
    </source>
</evidence>
<dbReference type="EMBL" id="CP065047">
    <property type="protein sequence ID" value="QPI39514.1"/>
    <property type="molecule type" value="Genomic_DNA"/>
</dbReference>
<name>A0AAX1JDG4_9MYCO</name>
<proteinExistence type="predicted"/>
<feature type="region of interest" description="Disordered" evidence="1">
    <location>
        <begin position="1"/>
        <end position="43"/>
    </location>
</feature>
<evidence type="ECO:0000256" key="1">
    <source>
        <dbReference type="SAM" id="MobiDB-lite"/>
    </source>
</evidence>
<protein>
    <submittedName>
        <fullName evidence="2">Uncharacterized protein</fullName>
    </submittedName>
</protein>
<dbReference type="AlphaFoldDB" id="A0AAX1JDG4"/>